<dbReference type="AlphaFoldDB" id="A0A417YC41"/>
<comment type="catalytic activity">
    <reaction evidence="1 7">
        <text>D-glucuronate = D-fructuronate</text>
        <dbReference type="Rhea" id="RHEA:13049"/>
        <dbReference type="ChEBI" id="CHEBI:58720"/>
        <dbReference type="ChEBI" id="CHEBI:59863"/>
        <dbReference type="EC" id="5.3.1.12"/>
    </reaction>
</comment>
<dbReference type="RefSeq" id="WP_118890065.1">
    <property type="nucleotide sequence ID" value="NZ_PHUT01000016.1"/>
</dbReference>
<comment type="pathway">
    <text evidence="2 7">Carbohydrate metabolism; pentose and glucuronate interconversion.</text>
</comment>
<protein>
    <recommendedName>
        <fullName evidence="5 7">Uronate isomerase</fullName>
        <ecNumber evidence="4 7">5.3.1.12</ecNumber>
    </recommendedName>
    <alternativeName>
        <fullName evidence="7">Glucuronate isomerase</fullName>
    </alternativeName>
    <alternativeName>
        <fullName evidence="7">Uronic isomerase</fullName>
    </alternativeName>
</protein>
<dbReference type="InterPro" id="IPR032466">
    <property type="entry name" value="Metal_Hydrolase"/>
</dbReference>
<dbReference type="PANTHER" id="PTHR30068">
    <property type="entry name" value="URONATE ISOMERASE"/>
    <property type="match status" value="1"/>
</dbReference>
<sequence length="466" mass="53394">MKTFITDDFLLYNETARELFHNTAKHLPIIDYHNHLNQHEILQDKNYSNLAQVWLGGDHYKWRGMRANGIAEDYITGNKSDYEKFLAWSKTVPNTLGNPLYHWTHLELLRYFDIDVLLNEDCAPAIWEEANAKLQAPELSTRSLLRNKNVEFVGTTDDPTDDLEAHKALAKDDFSVTVSPSFRPDKGLTIENDDFLPWVEKLEKAANMSIDNYGAFLDALANRVDYFDEQGCRSSDHGINVIFYEKATRDDVASIFAKRLKGETLSAKEVEQFKTYTLVVLGELYADKGWVMQLHINPLRNNSTRMFKHVGPDSGFDSIGDNLLADKLSNLLDAMDIQNKLPKTVLYSLNSRDNNILAAMAGNFQTDEVPGKVQFGTAWWFNDTIDGMEDQMKTLANMGLISNFIGMLTDSRSFLSFPRHEYFRRILCNLLGTWVEEGKAPKDMVLLETYVRNICYENAKRFFRVG</sequence>
<evidence type="ECO:0000256" key="5">
    <source>
        <dbReference type="ARBA" id="ARBA00020555"/>
    </source>
</evidence>
<dbReference type="Gene3D" id="1.10.2020.10">
    <property type="entry name" value="uronate isomerase, domain 2, chain A"/>
    <property type="match status" value="1"/>
</dbReference>
<dbReference type="NCBIfam" id="NF002794">
    <property type="entry name" value="PRK02925.1"/>
    <property type="match status" value="1"/>
</dbReference>
<accession>A0A417YC41</accession>
<evidence type="ECO:0000313" key="9">
    <source>
        <dbReference type="Proteomes" id="UP000285456"/>
    </source>
</evidence>
<evidence type="ECO:0000256" key="6">
    <source>
        <dbReference type="ARBA" id="ARBA00023235"/>
    </source>
</evidence>
<evidence type="ECO:0000313" key="8">
    <source>
        <dbReference type="EMBL" id="RHW30253.1"/>
    </source>
</evidence>
<dbReference type="EMBL" id="QWEH01000015">
    <property type="protein sequence ID" value="RHW30253.1"/>
    <property type="molecule type" value="Genomic_DNA"/>
</dbReference>
<dbReference type="HAMAP" id="MF_00675">
    <property type="entry name" value="UxaC"/>
    <property type="match status" value="1"/>
</dbReference>
<evidence type="ECO:0000256" key="7">
    <source>
        <dbReference type="HAMAP-Rule" id="MF_00675"/>
    </source>
</evidence>
<evidence type="ECO:0000256" key="4">
    <source>
        <dbReference type="ARBA" id="ARBA00012546"/>
    </source>
</evidence>
<dbReference type="UniPathway" id="UPA00246"/>
<dbReference type="EC" id="5.3.1.12" evidence="4 7"/>
<evidence type="ECO:0000256" key="1">
    <source>
        <dbReference type="ARBA" id="ARBA00001165"/>
    </source>
</evidence>
<comment type="catalytic activity">
    <reaction evidence="7">
        <text>aldehydo-D-galacturonate = keto-D-tagaturonate</text>
        <dbReference type="Rhea" id="RHEA:27702"/>
        <dbReference type="ChEBI" id="CHEBI:12952"/>
        <dbReference type="ChEBI" id="CHEBI:17886"/>
    </reaction>
</comment>
<evidence type="ECO:0000256" key="3">
    <source>
        <dbReference type="ARBA" id="ARBA00008397"/>
    </source>
</evidence>
<dbReference type="InterPro" id="IPR003766">
    <property type="entry name" value="Uronate_isomerase"/>
</dbReference>
<dbReference type="GO" id="GO:0042840">
    <property type="term" value="P:D-glucuronate catabolic process"/>
    <property type="evidence" value="ECO:0007669"/>
    <property type="project" value="TreeGrafter"/>
</dbReference>
<comment type="caution">
    <text evidence="8">The sequence shown here is derived from an EMBL/GenBank/DDBJ whole genome shotgun (WGS) entry which is preliminary data.</text>
</comment>
<organism evidence="8 9">
    <name type="scientific">Oceanobacillus profundus</name>
    <dbReference type="NCBI Taxonomy" id="372463"/>
    <lineage>
        <taxon>Bacteria</taxon>
        <taxon>Bacillati</taxon>
        <taxon>Bacillota</taxon>
        <taxon>Bacilli</taxon>
        <taxon>Bacillales</taxon>
        <taxon>Bacillaceae</taxon>
        <taxon>Oceanobacillus</taxon>
    </lineage>
</organism>
<dbReference type="GO" id="GO:0008880">
    <property type="term" value="F:glucuronate isomerase activity"/>
    <property type="evidence" value="ECO:0007669"/>
    <property type="project" value="UniProtKB-UniRule"/>
</dbReference>
<dbReference type="PANTHER" id="PTHR30068:SF4">
    <property type="entry name" value="URONATE ISOMERASE"/>
    <property type="match status" value="1"/>
</dbReference>
<keyword evidence="9" id="KW-1185">Reference proteome</keyword>
<name>A0A417YC41_9BACI</name>
<dbReference type="Proteomes" id="UP000285456">
    <property type="component" value="Unassembled WGS sequence"/>
</dbReference>
<gene>
    <name evidence="7" type="primary">uxaC</name>
    <name evidence="8" type="ORF">D1B32_18240</name>
</gene>
<comment type="similarity">
    <text evidence="3 7">Belongs to the metallo-dependent hydrolases superfamily. Uronate isomerase family.</text>
</comment>
<dbReference type="OrthoDB" id="9766564at2"/>
<evidence type="ECO:0000256" key="2">
    <source>
        <dbReference type="ARBA" id="ARBA00004892"/>
    </source>
</evidence>
<dbReference type="Gene3D" id="3.20.20.140">
    <property type="entry name" value="Metal-dependent hydrolases"/>
    <property type="match status" value="1"/>
</dbReference>
<proteinExistence type="inferred from homology"/>
<dbReference type="Pfam" id="PF02614">
    <property type="entry name" value="UxaC"/>
    <property type="match status" value="1"/>
</dbReference>
<reference evidence="8 9" key="1">
    <citation type="journal article" date="2007" name="Int. J. Syst. Evol. Microbiol.">
        <title>Oceanobacillus profundus sp. nov., isolated from a deep-sea sediment core.</title>
        <authorList>
            <person name="Kim Y.G."/>
            <person name="Choi D.H."/>
            <person name="Hyun S."/>
            <person name="Cho B.C."/>
        </authorList>
    </citation>
    <scope>NUCLEOTIDE SEQUENCE [LARGE SCALE GENOMIC DNA]</scope>
    <source>
        <strain evidence="8 9">DSM 18246</strain>
    </source>
</reference>
<dbReference type="SUPFAM" id="SSF51556">
    <property type="entry name" value="Metallo-dependent hydrolases"/>
    <property type="match status" value="1"/>
</dbReference>
<keyword evidence="6 7" id="KW-0413">Isomerase</keyword>
<dbReference type="GO" id="GO:0019698">
    <property type="term" value="P:D-galacturonate catabolic process"/>
    <property type="evidence" value="ECO:0007669"/>
    <property type="project" value="TreeGrafter"/>
</dbReference>